<feature type="non-terminal residue" evidence="1">
    <location>
        <position position="1"/>
    </location>
</feature>
<organism evidence="1">
    <name type="scientific">Solanum chacoense</name>
    <name type="common">Chaco potato</name>
    <dbReference type="NCBI Taxonomy" id="4108"/>
    <lineage>
        <taxon>Eukaryota</taxon>
        <taxon>Viridiplantae</taxon>
        <taxon>Streptophyta</taxon>
        <taxon>Embryophyta</taxon>
        <taxon>Tracheophyta</taxon>
        <taxon>Spermatophyta</taxon>
        <taxon>Magnoliopsida</taxon>
        <taxon>eudicotyledons</taxon>
        <taxon>Gunneridae</taxon>
        <taxon>Pentapetalae</taxon>
        <taxon>asterids</taxon>
        <taxon>lamiids</taxon>
        <taxon>Solanales</taxon>
        <taxon>Solanaceae</taxon>
        <taxon>Solanoideae</taxon>
        <taxon>Solaneae</taxon>
        <taxon>Solanum</taxon>
    </lineage>
</organism>
<proteinExistence type="predicted"/>
<accession>A0A0V0GI26</accession>
<protein>
    <submittedName>
        <fullName evidence="1">Putative ovule protein</fullName>
    </submittedName>
</protein>
<dbReference type="EMBL" id="GEDG01038495">
    <property type="protein sequence ID" value="JAP07560.1"/>
    <property type="molecule type" value="Transcribed_RNA"/>
</dbReference>
<reference evidence="1" key="1">
    <citation type="submission" date="2015-12" db="EMBL/GenBank/DDBJ databases">
        <title>Gene expression during late stages of embryo sac development: a critical building block for successful pollen-pistil interactions.</title>
        <authorList>
            <person name="Liu Y."/>
            <person name="Joly V."/>
            <person name="Sabar M."/>
            <person name="Matton D.P."/>
        </authorList>
    </citation>
    <scope>NUCLEOTIDE SEQUENCE</scope>
</reference>
<sequence length="63" mass="7406">RDKGNKDSYILVQQSERNWSHWRMECCRLRSIKFGSFIPVRFQSIVEDKGEDSDSSSSHKINS</sequence>
<name>A0A0V0GI26_SOLCH</name>
<evidence type="ECO:0000313" key="1">
    <source>
        <dbReference type="EMBL" id="JAP07560.1"/>
    </source>
</evidence>
<dbReference type="AlphaFoldDB" id="A0A0V0GI26"/>